<feature type="signal peptide" evidence="1">
    <location>
        <begin position="1"/>
        <end position="31"/>
    </location>
</feature>
<dbReference type="RefSeq" id="WP_099859882.1">
    <property type="nucleotide sequence ID" value="NZ_PEOG01000007.1"/>
</dbReference>
<dbReference type="InterPro" id="IPR050218">
    <property type="entry name" value="LptD"/>
</dbReference>
<keyword evidence="4" id="KW-1185">Reference proteome</keyword>
<dbReference type="GO" id="GO:0009279">
    <property type="term" value="C:cell outer membrane"/>
    <property type="evidence" value="ECO:0007669"/>
    <property type="project" value="UniProtKB-SubCell"/>
</dbReference>
<feature type="chain" id="PRO_5013977742" description="LPS-assembly protein LptD" evidence="1">
    <location>
        <begin position="32"/>
        <end position="804"/>
    </location>
</feature>
<comment type="caution">
    <text evidence="3">The sequence shown here is derived from an EMBL/GenBank/DDBJ whole genome shotgun (WGS) entry which is preliminary data.</text>
</comment>
<evidence type="ECO:0000313" key="3">
    <source>
        <dbReference type="EMBL" id="PIM54769.1"/>
    </source>
</evidence>
<keyword evidence="1" id="KW-0472">Membrane</keyword>
<comment type="function">
    <text evidence="1">Together with LptE, is involved in the assembly of lipopolysaccharide (LPS) at the surface of the outer membrane.</text>
</comment>
<dbReference type="InterPro" id="IPR020889">
    <property type="entry name" value="LipoPS_assembly_LptD"/>
</dbReference>
<dbReference type="AlphaFoldDB" id="A0A2G9CGZ2"/>
<comment type="subunit">
    <text evidence="1">Component of the lipopolysaccharide transport and assembly complex. Interacts with LptE and LptA.</text>
</comment>
<protein>
    <recommendedName>
        <fullName evidence="1">LPS-assembly protein LptD</fullName>
    </recommendedName>
</protein>
<dbReference type="PANTHER" id="PTHR30189:SF1">
    <property type="entry name" value="LPS-ASSEMBLY PROTEIN LPTD"/>
    <property type="match status" value="1"/>
</dbReference>
<dbReference type="GO" id="GO:0043165">
    <property type="term" value="P:Gram-negative-bacterium-type cell outer membrane assembly"/>
    <property type="evidence" value="ECO:0007669"/>
    <property type="project" value="UniProtKB-UniRule"/>
</dbReference>
<proteinExistence type="inferred from homology"/>
<dbReference type="GO" id="GO:1990351">
    <property type="term" value="C:transporter complex"/>
    <property type="evidence" value="ECO:0007669"/>
    <property type="project" value="TreeGrafter"/>
</dbReference>
<evidence type="ECO:0000256" key="1">
    <source>
        <dbReference type="HAMAP-Rule" id="MF_01411"/>
    </source>
</evidence>
<dbReference type="Pfam" id="PF04453">
    <property type="entry name" value="LptD"/>
    <property type="match status" value="1"/>
</dbReference>
<keyword evidence="1" id="KW-0732">Signal</keyword>
<dbReference type="Proteomes" id="UP000231501">
    <property type="component" value="Unassembled WGS sequence"/>
</dbReference>
<name>A0A2G9CGZ2_9BURK</name>
<sequence precursor="true">MRPPVSRPRPISLAAALAVALPAVAVSSAQAQESTGQPLILKSVKQLHQTKRKDARPAMALSADRITSEMDQTSTAEGDVQLRYGGMLLKSKTLRYDYPQDLATAEGDVELSQNGAVLRGPKLELVVDKFEGQLESPTYFFAATGGSGSAKALHFLGDQRMRADEATYSTCPVSEKGEQDLQDAKAGKKGQRDWELVTSSLNLDFDAGEGVAKDAVVRFLGVPILAAPSLSFPLGDQPKSGLLPPNVNIDNRSGVEYSQPFYWSIAPNRDATITPFVMTRRGPGVDSQFRYLEPGHRGQIDYALLPHDRVTGRSRWDLRLNGDGDITPNWTYNVHTERVSDDDYWKDLRSRMLSQTPRLLSTDLRTQRDFSFNWGEMQTYARVQKWQPLQVAQVEDQFASPYQRSPQIGVRLQTGADESVLAGYLPTGRRARLEGGLEVEYNRFDLPGGALSSQTQTGERMHLLGHVSLPFSGAAWWLIPKLSVNAASYNLDQAVDATGRRSIGRTIPTFSVDHGWILERNTSLFGQAMRQTLEPRLLYVNTPYRDQSLIPNFDAAPRDYNFDSVFAENQFSGVDRVNDANMLAFGATTRWIEDEKGEEQLRLGMVQRYLFRNQRITPDGTPQTHRLSDVVLLASAHLNQAWWTDSTLQLNSSDGKVERTVLRLRYSPGPFRTVSASYRLARGQSEQVELAWQWPLFGPDRKAVAGGPGCAGAWYGAGRLQYSMRDKRFTDSVIGAEYDSGCWILRVGAERQATGRAETNTRLILQLELVGLSPLGSNALKVLRDNIPGYRSLSSERSAFGTYD</sequence>
<keyword evidence="1" id="KW-0998">Cell outer membrane</keyword>
<organism evidence="3 4">
    <name type="scientific">Roseateles chitinivorans</name>
    <dbReference type="NCBI Taxonomy" id="2917965"/>
    <lineage>
        <taxon>Bacteria</taxon>
        <taxon>Pseudomonadati</taxon>
        <taxon>Pseudomonadota</taxon>
        <taxon>Betaproteobacteria</taxon>
        <taxon>Burkholderiales</taxon>
        <taxon>Sphaerotilaceae</taxon>
        <taxon>Roseateles</taxon>
    </lineage>
</organism>
<accession>A0A2G9CGZ2</accession>
<comment type="subcellular location">
    <subcellularLocation>
        <location evidence="1">Cell outer membrane</location>
    </subcellularLocation>
</comment>
<gene>
    <name evidence="1" type="primary">lptD</name>
    <name evidence="3" type="ORF">CS062_02470</name>
</gene>
<dbReference type="HAMAP" id="MF_01411">
    <property type="entry name" value="LPS_assembly_LptD"/>
    <property type="match status" value="1"/>
</dbReference>
<comment type="similarity">
    <text evidence="1">Belongs to the LptD family.</text>
</comment>
<dbReference type="OrthoDB" id="9760225at2"/>
<evidence type="ECO:0000313" key="4">
    <source>
        <dbReference type="Proteomes" id="UP000231501"/>
    </source>
</evidence>
<dbReference type="InterPro" id="IPR007543">
    <property type="entry name" value="LptD_C"/>
</dbReference>
<dbReference type="EMBL" id="PEOG01000007">
    <property type="protein sequence ID" value="PIM54769.1"/>
    <property type="molecule type" value="Genomic_DNA"/>
</dbReference>
<feature type="domain" description="LptD C-terminal" evidence="2">
    <location>
        <begin position="314"/>
        <end position="689"/>
    </location>
</feature>
<comment type="caution">
    <text evidence="1">Lacks conserved residue(s) required for the propagation of feature annotation.</text>
</comment>
<dbReference type="GO" id="GO:0015920">
    <property type="term" value="P:lipopolysaccharide transport"/>
    <property type="evidence" value="ECO:0007669"/>
    <property type="project" value="InterPro"/>
</dbReference>
<dbReference type="PANTHER" id="PTHR30189">
    <property type="entry name" value="LPS-ASSEMBLY PROTEIN"/>
    <property type="match status" value="1"/>
</dbReference>
<evidence type="ECO:0000259" key="2">
    <source>
        <dbReference type="Pfam" id="PF04453"/>
    </source>
</evidence>
<reference evidence="3 4" key="1">
    <citation type="submission" date="2017-11" db="EMBL/GenBank/DDBJ databases">
        <title>Draft genome sequence of Mitsuaria sp. HWN-4.</title>
        <authorList>
            <person name="Gundlapally S.R."/>
        </authorList>
    </citation>
    <scope>NUCLEOTIDE SEQUENCE [LARGE SCALE GENOMIC DNA]</scope>
    <source>
        <strain evidence="3 4">HWN-4</strain>
    </source>
</reference>